<dbReference type="PANTHER" id="PTHR46438:SF11">
    <property type="entry name" value="LIPASE-RELATED"/>
    <property type="match status" value="1"/>
</dbReference>
<feature type="domain" description="AB hydrolase-1" evidence="1">
    <location>
        <begin position="69"/>
        <end position="304"/>
    </location>
</feature>
<dbReference type="GO" id="GO:0016787">
    <property type="term" value="F:hydrolase activity"/>
    <property type="evidence" value="ECO:0007669"/>
    <property type="project" value="UniProtKB-KW"/>
</dbReference>
<keyword evidence="3" id="KW-1185">Reference proteome</keyword>
<proteinExistence type="predicted"/>
<gene>
    <name evidence="2" type="ORF">CW354_00315</name>
</gene>
<evidence type="ECO:0000259" key="1">
    <source>
        <dbReference type="Pfam" id="PF12697"/>
    </source>
</evidence>
<dbReference type="AlphaFoldDB" id="A0A2S7KA18"/>
<evidence type="ECO:0000313" key="3">
    <source>
        <dbReference type="Proteomes" id="UP000239504"/>
    </source>
</evidence>
<protein>
    <submittedName>
        <fullName evidence="2">Alpha/beta hydrolase</fullName>
    </submittedName>
</protein>
<dbReference type="EMBL" id="PJCH01000001">
    <property type="protein sequence ID" value="PQA89356.1"/>
    <property type="molecule type" value="Genomic_DNA"/>
</dbReference>
<dbReference type="PRINTS" id="PR00111">
    <property type="entry name" value="ABHYDROLASE"/>
</dbReference>
<keyword evidence="2" id="KW-0378">Hydrolase</keyword>
<accession>A0A2S7KA18</accession>
<dbReference type="InterPro" id="IPR000073">
    <property type="entry name" value="AB_hydrolase_1"/>
</dbReference>
<name>A0A2S7KA18_9PROT</name>
<dbReference type="Proteomes" id="UP000239504">
    <property type="component" value="Unassembled WGS sequence"/>
</dbReference>
<organism evidence="2 3">
    <name type="scientific">Hyphococcus luteus</name>
    <dbReference type="NCBI Taxonomy" id="2058213"/>
    <lineage>
        <taxon>Bacteria</taxon>
        <taxon>Pseudomonadati</taxon>
        <taxon>Pseudomonadota</taxon>
        <taxon>Alphaproteobacteria</taxon>
        <taxon>Parvularculales</taxon>
        <taxon>Parvularculaceae</taxon>
        <taxon>Hyphococcus</taxon>
    </lineage>
</organism>
<comment type="caution">
    <text evidence="2">The sequence shown here is derived from an EMBL/GenBank/DDBJ whole genome shotgun (WGS) entry which is preliminary data.</text>
</comment>
<dbReference type="Gene3D" id="3.40.50.1820">
    <property type="entry name" value="alpha/beta hydrolase"/>
    <property type="match status" value="1"/>
</dbReference>
<sequence>MPVKKILIGLAVVAGLVVAAGGVLVWRASAGLSPAALESRYATSADRFVEIAGARVRVREEGPQGAPPILLIHGFTHSLETWDGWAKAFSKTHRVIRYDLLGHGLTGPDPKERYAPEERAAFVGDVLDGLGVEHAVIVGNSLGGLAAWRFAHDHPDRAQALILISPGVYSLNGVSDEPAEIPAAMKAYLMTAPEAGVAASAKIIYGDDSKLTTERLKTMRAMMRRRGNGEAMIKSLEEFTLPDPTALLQDIETPTLILWGEADAVIPIEQGRRMQAEMPNAALITYPGVGHAAQEEAPEETVADAIEFLESLSANGEEGPE</sequence>
<dbReference type="InterPro" id="IPR029058">
    <property type="entry name" value="AB_hydrolase_fold"/>
</dbReference>
<dbReference type="OrthoDB" id="9801400at2"/>
<dbReference type="SUPFAM" id="SSF53474">
    <property type="entry name" value="alpha/beta-Hydrolases"/>
    <property type="match status" value="1"/>
</dbReference>
<dbReference type="Pfam" id="PF12697">
    <property type="entry name" value="Abhydrolase_6"/>
    <property type="match status" value="1"/>
</dbReference>
<evidence type="ECO:0000313" key="2">
    <source>
        <dbReference type="EMBL" id="PQA89356.1"/>
    </source>
</evidence>
<dbReference type="PANTHER" id="PTHR46438">
    <property type="entry name" value="ALPHA/BETA-HYDROLASES SUPERFAMILY PROTEIN"/>
    <property type="match status" value="1"/>
</dbReference>
<reference evidence="2 3" key="1">
    <citation type="submission" date="2017-12" db="EMBL/GenBank/DDBJ databases">
        <authorList>
            <person name="Hurst M.R.H."/>
        </authorList>
    </citation>
    <scope>NUCLEOTIDE SEQUENCE [LARGE SCALE GENOMIC DNA]</scope>
    <source>
        <strain evidence="2 3">SY-3-19</strain>
    </source>
</reference>